<evidence type="ECO:0000313" key="2">
    <source>
        <dbReference type="Proteomes" id="UP001234297"/>
    </source>
</evidence>
<keyword evidence="2" id="KW-1185">Reference proteome</keyword>
<dbReference type="Proteomes" id="UP001234297">
    <property type="component" value="Chromosome 1"/>
</dbReference>
<dbReference type="EMBL" id="CM056809">
    <property type="protein sequence ID" value="KAJ8648783.1"/>
    <property type="molecule type" value="Genomic_DNA"/>
</dbReference>
<sequence>MFMLFILFCFTIGEPLTIDEIVAVKTNKAVMHRPLQSVRSPDLLECFRMFHSCGCCYVPVFGETEHDSSQQLTSVPIEEHLDDFGRVLDVGKANYGFGLARAPFAS</sequence>
<accession>A0ACC2MTE2</accession>
<organism evidence="1 2">
    <name type="scientific">Persea americana</name>
    <name type="common">Avocado</name>
    <dbReference type="NCBI Taxonomy" id="3435"/>
    <lineage>
        <taxon>Eukaryota</taxon>
        <taxon>Viridiplantae</taxon>
        <taxon>Streptophyta</taxon>
        <taxon>Embryophyta</taxon>
        <taxon>Tracheophyta</taxon>
        <taxon>Spermatophyta</taxon>
        <taxon>Magnoliopsida</taxon>
        <taxon>Magnoliidae</taxon>
        <taxon>Laurales</taxon>
        <taxon>Lauraceae</taxon>
        <taxon>Persea</taxon>
    </lineage>
</organism>
<comment type="caution">
    <text evidence="1">The sequence shown here is derived from an EMBL/GenBank/DDBJ whole genome shotgun (WGS) entry which is preliminary data.</text>
</comment>
<gene>
    <name evidence="1" type="ORF">MRB53_001806</name>
</gene>
<evidence type="ECO:0000313" key="1">
    <source>
        <dbReference type="EMBL" id="KAJ8648783.1"/>
    </source>
</evidence>
<reference evidence="1 2" key="1">
    <citation type="journal article" date="2022" name="Hortic Res">
        <title>A haplotype resolved chromosomal level avocado genome allows analysis of novel avocado genes.</title>
        <authorList>
            <person name="Nath O."/>
            <person name="Fletcher S.J."/>
            <person name="Hayward A."/>
            <person name="Shaw L.M."/>
            <person name="Masouleh A.K."/>
            <person name="Furtado A."/>
            <person name="Henry R.J."/>
            <person name="Mitter N."/>
        </authorList>
    </citation>
    <scope>NUCLEOTIDE SEQUENCE [LARGE SCALE GENOMIC DNA]</scope>
    <source>
        <strain evidence="2">cv. Hass</strain>
    </source>
</reference>
<protein>
    <submittedName>
        <fullName evidence="1">Uncharacterized protein</fullName>
    </submittedName>
</protein>
<proteinExistence type="predicted"/>
<name>A0ACC2MTE2_PERAE</name>